<gene>
    <name evidence="1" type="ORF">ACIA8P_31265</name>
</gene>
<reference evidence="1 2" key="1">
    <citation type="submission" date="2024-10" db="EMBL/GenBank/DDBJ databases">
        <title>The Natural Products Discovery Center: Release of the First 8490 Sequenced Strains for Exploring Actinobacteria Biosynthetic Diversity.</title>
        <authorList>
            <person name="Kalkreuter E."/>
            <person name="Kautsar S.A."/>
            <person name="Yang D."/>
            <person name="Bader C.D."/>
            <person name="Teijaro C.N."/>
            <person name="Fluegel L."/>
            <person name="Davis C.M."/>
            <person name="Simpson J.R."/>
            <person name="Lauterbach L."/>
            <person name="Steele A.D."/>
            <person name="Gui C."/>
            <person name="Meng S."/>
            <person name="Li G."/>
            <person name="Viehrig K."/>
            <person name="Ye F."/>
            <person name="Su P."/>
            <person name="Kiefer A.F."/>
            <person name="Nichols A."/>
            <person name="Cepeda A.J."/>
            <person name="Yan W."/>
            <person name="Fan B."/>
            <person name="Jiang Y."/>
            <person name="Adhikari A."/>
            <person name="Zheng C.-J."/>
            <person name="Schuster L."/>
            <person name="Cowan T.M."/>
            <person name="Smanski M.J."/>
            <person name="Chevrette M.G."/>
            <person name="De Carvalho L.P.S."/>
            <person name="Shen B."/>
        </authorList>
    </citation>
    <scope>NUCLEOTIDE SEQUENCE [LARGE SCALE GENOMIC DNA]</scope>
    <source>
        <strain evidence="1 2">NPDC051599</strain>
    </source>
</reference>
<proteinExistence type="predicted"/>
<evidence type="ECO:0000313" key="1">
    <source>
        <dbReference type="EMBL" id="MFI5679082.1"/>
    </source>
</evidence>
<evidence type="ECO:0000313" key="2">
    <source>
        <dbReference type="Proteomes" id="UP001612415"/>
    </source>
</evidence>
<comment type="caution">
    <text evidence="1">The sequence shown here is derived from an EMBL/GenBank/DDBJ whole genome shotgun (WGS) entry which is preliminary data.</text>
</comment>
<organism evidence="1 2">
    <name type="scientific">Streptomyces cellulosae</name>
    <dbReference type="NCBI Taxonomy" id="1968"/>
    <lineage>
        <taxon>Bacteria</taxon>
        <taxon>Bacillati</taxon>
        <taxon>Actinomycetota</taxon>
        <taxon>Actinomycetes</taxon>
        <taxon>Kitasatosporales</taxon>
        <taxon>Streptomycetaceae</taxon>
        <taxon>Streptomyces</taxon>
    </lineage>
</organism>
<name>A0ABW7YB42_STRCE</name>
<accession>A0ABW7YB42</accession>
<dbReference type="EMBL" id="JBITDC010000013">
    <property type="protein sequence ID" value="MFI5679082.1"/>
    <property type="molecule type" value="Genomic_DNA"/>
</dbReference>
<dbReference type="Proteomes" id="UP001612415">
    <property type="component" value="Unassembled WGS sequence"/>
</dbReference>
<keyword evidence="2" id="KW-1185">Reference proteome</keyword>
<protein>
    <submittedName>
        <fullName evidence="1">Uncharacterized protein</fullName>
    </submittedName>
</protein>
<dbReference type="RefSeq" id="WP_398659582.1">
    <property type="nucleotide sequence ID" value="NZ_JBITDC010000013.1"/>
</dbReference>
<sequence>MPQSFGDTRCKLAVGRLLSAAGPVVSGWIDVYSGSAGIAG</sequence>